<comment type="caution">
    <text evidence="1">The sequence shown here is derived from an EMBL/GenBank/DDBJ whole genome shotgun (WGS) entry which is preliminary data.</text>
</comment>
<gene>
    <name evidence="1" type="ORF">CEXT_367271</name>
</gene>
<reference evidence="1 2" key="1">
    <citation type="submission" date="2021-06" db="EMBL/GenBank/DDBJ databases">
        <title>Caerostris extrusa draft genome.</title>
        <authorList>
            <person name="Kono N."/>
            <person name="Arakawa K."/>
        </authorList>
    </citation>
    <scope>NUCLEOTIDE SEQUENCE [LARGE SCALE GENOMIC DNA]</scope>
</reference>
<evidence type="ECO:0000313" key="1">
    <source>
        <dbReference type="EMBL" id="GIY55966.1"/>
    </source>
</evidence>
<sequence>MDNHFQVGIWTVVATFLIFKASGCTLSLCLHHDYLRARHCCSNFPLYRTSVSTSVLANTFSRSITNRKRLLMAAERLPQHQSPANMIEESLYRVNCMEYCTRICYPKTIRFDAQTD</sequence>
<name>A0AAV4UE20_CAEEX</name>
<organism evidence="1 2">
    <name type="scientific">Caerostris extrusa</name>
    <name type="common">Bark spider</name>
    <name type="synonym">Caerostris bankana</name>
    <dbReference type="NCBI Taxonomy" id="172846"/>
    <lineage>
        <taxon>Eukaryota</taxon>
        <taxon>Metazoa</taxon>
        <taxon>Ecdysozoa</taxon>
        <taxon>Arthropoda</taxon>
        <taxon>Chelicerata</taxon>
        <taxon>Arachnida</taxon>
        <taxon>Araneae</taxon>
        <taxon>Araneomorphae</taxon>
        <taxon>Entelegynae</taxon>
        <taxon>Araneoidea</taxon>
        <taxon>Araneidae</taxon>
        <taxon>Caerostris</taxon>
    </lineage>
</organism>
<protein>
    <recommendedName>
        <fullName evidence="3">Secreted protein</fullName>
    </recommendedName>
</protein>
<dbReference type="Proteomes" id="UP001054945">
    <property type="component" value="Unassembled WGS sequence"/>
</dbReference>
<evidence type="ECO:0008006" key="3">
    <source>
        <dbReference type="Google" id="ProtNLM"/>
    </source>
</evidence>
<accession>A0AAV4UE20</accession>
<keyword evidence="2" id="KW-1185">Reference proteome</keyword>
<dbReference type="EMBL" id="BPLR01012705">
    <property type="protein sequence ID" value="GIY55966.1"/>
    <property type="molecule type" value="Genomic_DNA"/>
</dbReference>
<dbReference type="AlphaFoldDB" id="A0AAV4UE20"/>
<proteinExistence type="predicted"/>
<evidence type="ECO:0000313" key="2">
    <source>
        <dbReference type="Proteomes" id="UP001054945"/>
    </source>
</evidence>